<dbReference type="EMBL" id="JAKWBI020000014">
    <property type="protein sequence ID" value="KAJ2906432.1"/>
    <property type="molecule type" value="Genomic_DNA"/>
</dbReference>
<organism evidence="1 2">
    <name type="scientific">Zalerion maritima</name>
    <dbReference type="NCBI Taxonomy" id="339359"/>
    <lineage>
        <taxon>Eukaryota</taxon>
        <taxon>Fungi</taxon>
        <taxon>Dikarya</taxon>
        <taxon>Ascomycota</taxon>
        <taxon>Pezizomycotina</taxon>
        <taxon>Sordariomycetes</taxon>
        <taxon>Lulworthiomycetidae</taxon>
        <taxon>Lulworthiales</taxon>
        <taxon>Lulworthiaceae</taxon>
        <taxon>Zalerion</taxon>
    </lineage>
</organism>
<evidence type="ECO:0000313" key="1">
    <source>
        <dbReference type="EMBL" id="KAJ2906432.1"/>
    </source>
</evidence>
<dbReference type="Proteomes" id="UP001201980">
    <property type="component" value="Unassembled WGS sequence"/>
</dbReference>
<dbReference type="AlphaFoldDB" id="A0AAD5WXG2"/>
<accession>A0AAD5WXG2</accession>
<proteinExistence type="predicted"/>
<protein>
    <submittedName>
        <fullName evidence="1">Uncharacterized protein</fullName>
    </submittedName>
</protein>
<comment type="caution">
    <text evidence="1">The sequence shown here is derived from an EMBL/GenBank/DDBJ whole genome shotgun (WGS) entry which is preliminary data.</text>
</comment>
<evidence type="ECO:0000313" key="2">
    <source>
        <dbReference type="Proteomes" id="UP001201980"/>
    </source>
</evidence>
<keyword evidence="2" id="KW-1185">Reference proteome</keyword>
<sequence length="426" mass="48552">MIVDLLGEGCPDNPVFLKLYDRRFSGQLRCDHGIDPWKRDAEKEYISAVRTGAARQFLHNLNTIPDFEEDTEETWDDGQIEAFLTGQVHELFDTEATVYDTLRDIQGKLVPRLISRVHLPLALPNAGIGRADAAELLHIKGILLQYIDGFSLSKVQDHSPKSEWQGIVDQAVAIVQVERLLLGVMIDFGLARLRVWNETDRDWAKAKLNKDEEGAVGLVMKKRLAREGFELRFENSDRSPSDVHSTLYFTACYPGRINKQVEFPYANKHVTGRLFRRIFKRLDGNIHDPEKPAKDNEIFKRLAEEFASEVPEKGKEGRALRALTVFYPDEDLILVHYAWLVFLHTTGYGYALTRKPKMGAAGLLTRKLNFYACFSLDSNELLNSHDNVFGNILHWLVLGEHQSTLRLLLDQKDSAQLTHATGLERL</sequence>
<reference evidence="1" key="1">
    <citation type="submission" date="2022-07" db="EMBL/GenBank/DDBJ databases">
        <title>Draft genome sequence of Zalerion maritima ATCC 34329, a (micro)plastics degrading marine fungus.</title>
        <authorList>
            <person name="Paco A."/>
            <person name="Goncalves M.F.M."/>
            <person name="Rocha-Santos T.A.P."/>
            <person name="Alves A."/>
        </authorList>
    </citation>
    <scope>NUCLEOTIDE SEQUENCE</scope>
    <source>
        <strain evidence="1">ATCC 34329</strain>
    </source>
</reference>
<name>A0AAD5WXG2_9PEZI</name>
<gene>
    <name evidence="1" type="ORF">MKZ38_001792</name>
</gene>